<accession>A0A6J5TA21</accession>
<evidence type="ECO:0000313" key="1">
    <source>
        <dbReference type="EMBL" id="CAB4241785.1"/>
    </source>
</evidence>
<dbReference type="EMBL" id="LR797824">
    <property type="protein sequence ID" value="CAB4241785.1"/>
    <property type="molecule type" value="Genomic_DNA"/>
</dbReference>
<reference evidence="1" key="1">
    <citation type="submission" date="2020-05" db="EMBL/GenBank/DDBJ databases">
        <authorList>
            <person name="Chiriac C."/>
            <person name="Salcher M."/>
            <person name="Ghai R."/>
            <person name="Kavagutti S V."/>
        </authorList>
    </citation>
    <scope>NUCLEOTIDE SEQUENCE</scope>
</reference>
<organism evidence="1">
    <name type="scientific">uncultured Caudovirales phage</name>
    <dbReference type="NCBI Taxonomy" id="2100421"/>
    <lineage>
        <taxon>Viruses</taxon>
        <taxon>Duplodnaviria</taxon>
        <taxon>Heunggongvirae</taxon>
        <taxon>Uroviricota</taxon>
        <taxon>Caudoviricetes</taxon>
        <taxon>Peduoviridae</taxon>
        <taxon>Maltschvirus</taxon>
        <taxon>Maltschvirus maltsch</taxon>
    </lineage>
</organism>
<proteinExistence type="predicted"/>
<name>A0A6J5TA21_9CAUD</name>
<protein>
    <submittedName>
        <fullName evidence="1">Uncharacterized protein</fullName>
    </submittedName>
</protein>
<sequence>MSYLFPLGDTANIGVLQVGSNITVDANSIISIPQSIATTAAVTFDTVNATTALKLNGNSVVTGVTPTAGTGISVTGLTSTGPASAFTINNTGVTSLIAGTNVTLSGSTGAVTISVVEPGIEQTTSTATAYTASATDGYIGVTANPTTVTLPLGVTGKVYIIKNESSGTTTVTGTGSDKIDGSNNKTLSANASMTVIFRAGWRVI</sequence>
<gene>
    <name evidence="1" type="ORF">UFOVP71_323</name>
</gene>